<protein>
    <submittedName>
        <fullName evidence="2">Similar to Saccharomyces cerevisiae YDL076C RXT3 Subunit of the RPD3L complex</fullName>
    </submittedName>
</protein>
<accession>A0A8H2VKA3</accession>
<keyword evidence="3" id="KW-1185">Reference proteome</keyword>
<organism evidence="2 3">
    <name type="scientific">Maudiozyma barnettii</name>
    <dbReference type="NCBI Taxonomy" id="61262"/>
    <lineage>
        <taxon>Eukaryota</taxon>
        <taxon>Fungi</taxon>
        <taxon>Dikarya</taxon>
        <taxon>Ascomycota</taxon>
        <taxon>Saccharomycotina</taxon>
        <taxon>Saccharomycetes</taxon>
        <taxon>Saccharomycetales</taxon>
        <taxon>Saccharomycetaceae</taxon>
        <taxon>Maudiozyma</taxon>
    </lineage>
</organism>
<feature type="compositionally biased region" description="Basic and acidic residues" evidence="1">
    <location>
        <begin position="51"/>
        <end position="65"/>
    </location>
</feature>
<feature type="region of interest" description="Disordered" evidence="1">
    <location>
        <begin position="1"/>
        <end position="22"/>
    </location>
</feature>
<comment type="caution">
    <text evidence="2">The sequence shown here is derived from an EMBL/GenBank/DDBJ whole genome shotgun (WGS) entry which is preliminary data.</text>
</comment>
<name>A0A8H2VKA3_9SACH</name>
<reference evidence="2 3" key="1">
    <citation type="submission" date="2020-05" db="EMBL/GenBank/DDBJ databases">
        <authorList>
            <person name="Casaregola S."/>
            <person name="Devillers H."/>
            <person name="Grondin C."/>
        </authorList>
    </citation>
    <scope>NUCLEOTIDE SEQUENCE [LARGE SCALE GENOMIC DNA]</scope>
    <source>
        <strain evidence="2 3">CLIB 1767</strain>
    </source>
</reference>
<dbReference type="Pfam" id="PF08642">
    <property type="entry name" value="Rxt3"/>
    <property type="match status" value="1"/>
</dbReference>
<dbReference type="Proteomes" id="UP000644660">
    <property type="component" value="Unassembled WGS sequence"/>
</dbReference>
<sequence>MTTYMPGYSNADPNVAMNDPNENYRKTQSQIYSLQETILDSTRRANLTPKSDSRGNSESLSHNDDPNLVTQGNIQISKMDSLPILNYTRDKYKKEPVLIGEMEYVSNKMGQFMKYPKVGLINNKLDNVDLPYPYNFKKQYTPDCFLPPFNRTNINKLVKIKINSNEITNFLSGDSTRLQNREIWGSDIYTDDSDPLVVLKHIGFFNMLDSKNDSNDIPRKRTPANIQNQDNVVGGAFIPFETSLEVTILILDCLEGYVGLNKNGVVARSWLGPAHHDGLSFGIYEIKVTHSMEEVDISAWKTQK</sequence>
<dbReference type="AlphaFoldDB" id="A0A8H2VKA3"/>
<feature type="region of interest" description="Disordered" evidence="1">
    <location>
        <begin position="42"/>
        <end position="70"/>
    </location>
</feature>
<dbReference type="EMBL" id="CAEFZW010000013">
    <property type="protein sequence ID" value="CAB4256986.1"/>
    <property type="molecule type" value="Genomic_DNA"/>
</dbReference>
<evidence type="ECO:0000313" key="2">
    <source>
        <dbReference type="EMBL" id="CAB4256986.1"/>
    </source>
</evidence>
<gene>
    <name evidence="2" type="ORF">KABA2_13S00462</name>
</gene>
<proteinExistence type="predicted"/>
<evidence type="ECO:0000313" key="3">
    <source>
        <dbReference type="Proteomes" id="UP000644660"/>
    </source>
</evidence>
<dbReference type="RefSeq" id="XP_041408830.1">
    <property type="nucleotide sequence ID" value="XM_041552896.1"/>
</dbReference>
<evidence type="ECO:0000256" key="1">
    <source>
        <dbReference type="SAM" id="MobiDB-lite"/>
    </source>
</evidence>
<dbReference type="GeneID" id="64860094"/>
<dbReference type="InterPro" id="IPR013951">
    <property type="entry name" value="Rxt3"/>
</dbReference>